<reference evidence="2" key="2">
    <citation type="submission" date="2020-09" db="EMBL/GenBank/DDBJ databases">
        <authorList>
            <person name="Sun Q."/>
            <person name="Ohkuma M."/>
        </authorList>
    </citation>
    <scope>NUCLEOTIDE SEQUENCE</scope>
    <source>
        <strain evidence="2">JCM 30804</strain>
    </source>
</reference>
<reference evidence="2" key="1">
    <citation type="journal article" date="2014" name="Int. J. Syst. Evol. Microbiol.">
        <title>Complete genome sequence of Corynebacterium casei LMG S-19264T (=DSM 44701T), isolated from a smear-ripened cheese.</title>
        <authorList>
            <consortium name="US DOE Joint Genome Institute (JGI-PGF)"/>
            <person name="Walter F."/>
            <person name="Albersmeier A."/>
            <person name="Kalinowski J."/>
            <person name="Ruckert C."/>
        </authorList>
    </citation>
    <scope>NUCLEOTIDE SEQUENCE</scope>
    <source>
        <strain evidence="2">JCM 30804</strain>
    </source>
</reference>
<dbReference type="RefSeq" id="WP_188919780.1">
    <property type="nucleotide sequence ID" value="NZ_BMPZ01000003.1"/>
</dbReference>
<name>A0A917JQG1_9GAMM</name>
<evidence type="ECO:0000313" key="3">
    <source>
        <dbReference type="Proteomes" id="UP000613743"/>
    </source>
</evidence>
<dbReference type="PANTHER" id="PTHR23419">
    <property type="entry name" value="DIVALENT CATION TOLERANCE CUTA-RELATED"/>
    <property type="match status" value="1"/>
</dbReference>
<dbReference type="InterPro" id="IPR004323">
    <property type="entry name" value="Ion_tolerance_CutA"/>
</dbReference>
<dbReference type="GO" id="GO:0005507">
    <property type="term" value="F:copper ion binding"/>
    <property type="evidence" value="ECO:0007669"/>
    <property type="project" value="TreeGrafter"/>
</dbReference>
<dbReference type="Gene3D" id="3.30.70.120">
    <property type="match status" value="1"/>
</dbReference>
<evidence type="ECO:0000313" key="2">
    <source>
        <dbReference type="EMBL" id="GGI80074.1"/>
    </source>
</evidence>
<evidence type="ECO:0000256" key="1">
    <source>
        <dbReference type="ARBA" id="ARBA00010169"/>
    </source>
</evidence>
<dbReference type="InterPro" id="IPR011322">
    <property type="entry name" value="N-reg_PII-like_a/b"/>
</dbReference>
<gene>
    <name evidence="2" type="primary">cutA</name>
    <name evidence="2" type="ORF">GCM10009332_16760</name>
</gene>
<comment type="caution">
    <text evidence="2">The sequence shown here is derived from an EMBL/GenBank/DDBJ whole genome shotgun (WGS) entry which is preliminary data.</text>
</comment>
<dbReference type="Proteomes" id="UP000613743">
    <property type="component" value="Unassembled WGS sequence"/>
</dbReference>
<dbReference type="AlphaFoldDB" id="A0A917JQG1"/>
<sequence>MQPEYLMVITTCPDHDCAQRIASALVQAKLAACVQIVSPVTSVYHWQEQVCQETEYPLHIKCQAKHYQQLQQELQNLHPYEVPQIVAVPLTYGLPAYFDWIKDTTQP</sequence>
<organism evidence="2 3">
    <name type="scientific">Shewanella gelidii</name>
    <dbReference type="NCBI Taxonomy" id="1642821"/>
    <lineage>
        <taxon>Bacteria</taxon>
        <taxon>Pseudomonadati</taxon>
        <taxon>Pseudomonadota</taxon>
        <taxon>Gammaproteobacteria</taxon>
        <taxon>Alteromonadales</taxon>
        <taxon>Shewanellaceae</taxon>
        <taxon>Shewanella</taxon>
    </lineage>
</organism>
<comment type="similarity">
    <text evidence="1">Belongs to the CutA family.</text>
</comment>
<protein>
    <submittedName>
        <fullName evidence="2">Divalent-cation tolerance protein CutA</fullName>
    </submittedName>
</protein>
<dbReference type="SUPFAM" id="SSF54913">
    <property type="entry name" value="GlnB-like"/>
    <property type="match status" value="1"/>
</dbReference>
<accession>A0A917JQG1</accession>
<keyword evidence="3" id="KW-1185">Reference proteome</keyword>
<dbReference type="GO" id="GO:0010038">
    <property type="term" value="P:response to metal ion"/>
    <property type="evidence" value="ECO:0007669"/>
    <property type="project" value="InterPro"/>
</dbReference>
<dbReference type="InterPro" id="IPR015867">
    <property type="entry name" value="N-reg_PII/ATP_PRibTrfase_C"/>
</dbReference>
<dbReference type="Pfam" id="PF03091">
    <property type="entry name" value="CutA1"/>
    <property type="match status" value="1"/>
</dbReference>
<dbReference type="PANTHER" id="PTHR23419:SF8">
    <property type="entry name" value="FI09726P"/>
    <property type="match status" value="1"/>
</dbReference>
<proteinExistence type="inferred from homology"/>
<dbReference type="EMBL" id="BMPZ01000003">
    <property type="protein sequence ID" value="GGI80074.1"/>
    <property type="molecule type" value="Genomic_DNA"/>
</dbReference>